<name>A0A2P2MZ03_RHIMU</name>
<reference evidence="2" key="1">
    <citation type="submission" date="2018-02" db="EMBL/GenBank/DDBJ databases">
        <title>Rhizophora mucronata_Transcriptome.</title>
        <authorList>
            <person name="Meera S.P."/>
            <person name="Sreeshan A."/>
            <person name="Augustine A."/>
        </authorList>
    </citation>
    <scope>NUCLEOTIDE SEQUENCE</scope>
    <source>
        <tissue evidence="2">Leaf</tissue>
    </source>
</reference>
<dbReference type="EMBL" id="GGEC01054963">
    <property type="protein sequence ID" value="MBX35447.1"/>
    <property type="molecule type" value="Transcribed_RNA"/>
</dbReference>
<evidence type="ECO:0000256" key="1">
    <source>
        <dbReference type="SAM" id="Phobius"/>
    </source>
</evidence>
<keyword evidence="1" id="KW-0472">Membrane</keyword>
<organism evidence="2">
    <name type="scientific">Rhizophora mucronata</name>
    <name type="common">Asiatic mangrove</name>
    <dbReference type="NCBI Taxonomy" id="61149"/>
    <lineage>
        <taxon>Eukaryota</taxon>
        <taxon>Viridiplantae</taxon>
        <taxon>Streptophyta</taxon>
        <taxon>Embryophyta</taxon>
        <taxon>Tracheophyta</taxon>
        <taxon>Spermatophyta</taxon>
        <taxon>Magnoliopsida</taxon>
        <taxon>eudicotyledons</taxon>
        <taxon>Gunneridae</taxon>
        <taxon>Pentapetalae</taxon>
        <taxon>rosids</taxon>
        <taxon>fabids</taxon>
        <taxon>Malpighiales</taxon>
        <taxon>Rhizophoraceae</taxon>
        <taxon>Rhizophora</taxon>
    </lineage>
</organism>
<evidence type="ECO:0000313" key="2">
    <source>
        <dbReference type="EMBL" id="MBX35447.1"/>
    </source>
</evidence>
<protein>
    <submittedName>
        <fullName evidence="2">Uncharacterized protein MANES_03G183000</fullName>
    </submittedName>
</protein>
<dbReference type="AlphaFoldDB" id="A0A2P2MZ03"/>
<accession>A0A2P2MZ03</accession>
<proteinExistence type="predicted"/>
<sequence length="167" mass="19575">MTHYNIFPQINRKDSREDNGEEDWWELWDRKRRMAVVQVLCYAVFAIYMAHVYYQTQCDEPAATAGAGKKRKVRLWERELGSIAESIHNVAEAIREGNVIIKRVTRHVYSEAEVFAELLRIGIEQHLRYKAYSFLTSDPARVRALLGCPVDERKDLLRQMMYGPEDP</sequence>
<feature type="transmembrane region" description="Helical" evidence="1">
    <location>
        <begin position="35"/>
        <end position="54"/>
    </location>
</feature>
<keyword evidence="1" id="KW-1133">Transmembrane helix</keyword>
<keyword evidence="1" id="KW-0812">Transmembrane</keyword>